<protein>
    <recommendedName>
        <fullName evidence="1">F-box domain-containing protein</fullName>
    </recommendedName>
</protein>
<dbReference type="InterPro" id="IPR036047">
    <property type="entry name" value="F-box-like_dom_sf"/>
</dbReference>
<proteinExistence type="predicted"/>
<dbReference type="Pfam" id="PF00646">
    <property type="entry name" value="F-box"/>
    <property type="match status" value="1"/>
</dbReference>
<reference evidence="2" key="1">
    <citation type="submission" date="2022-07" db="EMBL/GenBank/DDBJ databases">
        <authorList>
            <person name="Trinca V."/>
            <person name="Uliana J.V.C."/>
            <person name="Torres T.T."/>
            <person name="Ward R.J."/>
            <person name="Monesi N."/>
        </authorList>
    </citation>
    <scope>NUCLEOTIDE SEQUENCE</scope>
    <source>
        <strain evidence="2">HSMRA1968</strain>
        <tissue evidence="2">Whole embryos</tissue>
    </source>
</reference>
<organism evidence="2 3">
    <name type="scientific">Pseudolycoriella hygida</name>
    <dbReference type="NCBI Taxonomy" id="35572"/>
    <lineage>
        <taxon>Eukaryota</taxon>
        <taxon>Metazoa</taxon>
        <taxon>Ecdysozoa</taxon>
        <taxon>Arthropoda</taxon>
        <taxon>Hexapoda</taxon>
        <taxon>Insecta</taxon>
        <taxon>Pterygota</taxon>
        <taxon>Neoptera</taxon>
        <taxon>Endopterygota</taxon>
        <taxon>Diptera</taxon>
        <taxon>Nematocera</taxon>
        <taxon>Sciaroidea</taxon>
        <taxon>Sciaridae</taxon>
        <taxon>Pseudolycoriella</taxon>
    </lineage>
</organism>
<feature type="non-terminal residue" evidence="2">
    <location>
        <position position="195"/>
    </location>
</feature>
<sequence length="195" mass="23071">MTYPISASREGLQRIKKELRFSRNFSPNLENLNELCLLLVMSFLDIVDIFNLSKTCKRLEFFAEMRLKRFSHFSFGDSFPDESLLNPILEKVGNNLQSVEIFRFDERKLKLLSKYCPNVKHVKLVNPCNIFNSISFDEYTPFLNKITTLEIRKGGFFYSNLRRAKRYQSFDKLLIALKYNHLLTSLKLEYVEIDK</sequence>
<dbReference type="InterPro" id="IPR001810">
    <property type="entry name" value="F-box_dom"/>
</dbReference>
<gene>
    <name evidence="2" type="ORF">Bhyg_09332</name>
</gene>
<evidence type="ECO:0000313" key="2">
    <source>
        <dbReference type="EMBL" id="KAJ6644364.1"/>
    </source>
</evidence>
<dbReference type="SUPFAM" id="SSF81383">
    <property type="entry name" value="F-box domain"/>
    <property type="match status" value="1"/>
</dbReference>
<comment type="caution">
    <text evidence="2">The sequence shown here is derived from an EMBL/GenBank/DDBJ whole genome shotgun (WGS) entry which is preliminary data.</text>
</comment>
<accession>A0A9Q0N844</accession>
<dbReference type="AlphaFoldDB" id="A0A9Q0N844"/>
<evidence type="ECO:0000313" key="3">
    <source>
        <dbReference type="Proteomes" id="UP001151699"/>
    </source>
</evidence>
<dbReference type="Proteomes" id="UP001151699">
    <property type="component" value="Chromosome B"/>
</dbReference>
<evidence type="ECO:0000259" key="1">
    <source>
        <dbReference type="Pfam" id="PF00646"/>
    </source>
</evidence>
<name>A0A9Q0N844_9DIPT</name>
<dbReference type="EMBL" id="WJQU01000002">
    <property type="protein sequence ID" value="KAJ6644364.1"/>
    <property type="molecule type" value="Genomic_DNA"/>
</dbReference>
<feature type="domain" description="F-box" evidence="1">
    <location>
        <begin position="29"/>
        <end position="62"/>
    </location>
</feature>
<keyword evidence="3" id="KW-1185">Reference proteome</keyword>